<dbReference type="NCBIfam" id="TIGR00229">
    <property type="entry name" value="sensory_box"/>
    <property type="match status" value="1"/>
</dbReference>
<dbReference type="PROSITE" id="PS50112">
    <property type="entry name" value="PAS"/>
    <property type="match status" value="1"/>
</dbReference>
<gene>
    <name evidence="6" type="ORF">ATB98_18670</name>
</gene>
<dbReference type="RefSeq" id="WP_066875106.1">
    <property type="nucleotide sequence ID" value="NZ_LNQB01000073.1"/>
</dbReference>
<feature type="domain" description="Response regulatory" evidence="4">
    <location>
        <begin position="446"/>
        <end position="564"/>
    </location>
</feature>
<dbReference type="AlphaFoldDB" id="A0A178YBN6"/>
<keyword evidence="1 3" id="KW-0597">Phosphoprotein</keyword>
<keyword evidence="7" id="KW-1185">Reference proteome</keyword>
<dbReference type="InterPro" id="IPR035965">
    <property type="entry name" value="PAS-like_dom_sf"/>
</dbReference>
<keyword evidence="2" id="KW-0902">Two-component regulatory system</keyword>
<accession>A0A178YBN6</accession>
<dbReference type="SMART" id="SM00091">
    <property type="entry name" value="PAS"/>
    <property type="match status" value="1"/>
</dbReference>
<dbReference type="GO" id="GO:0000160">
    <property type="term" value="P:phosphorelay signal transduction system"/>
    <property type="evidence" value="ECO:0007669"/>
    <property type="project" value="UniProtKB-KW"/>
</dbReference>
<sequence length="580" mass="64159">MTGAAPADADISRAILEASSDALGLALLVCGRDDTIIYASASIQQFFPVPARMLVPGTRLRDFLGAVYDTGVRPGTVPEASRRRANRDDWIAEHMALHWRERYENIERAGRTRWLSLRKRRLSSGIGILAVSDVSEQKKRDEKLQTDLERVELTEAILDAQPNPICVKDRNLNYIAVNKAFCTIHDLTADAILGRSAWDLVDAELAERFEQSDRQVLETGRSHAEAEHIVRSDGSDLWVVTRKYRVGMPGRHFVVTCMSDVTDIAVWYHGTEETGAAAGLQIRDYDIFTPAQNFYDPFRALNVQQLVEAGSMIETLPARGLRVLLATADRQMEEHFVARLRGSGLDACAVRNAEELDAFARAAERRGLKLDILLVDASLAQTGGIASWQACPVLPVARDMDATALLTEIFRICADRRPEQAPLPQPDWGISFDDDGAAADNAPAVEVLVAEDNQINQFVFAQILEGLDVSHRIAADGREAVELWHELQPGLVLMDVSMPIMNGFEAAAAIREAEKRTGRRVPIVAVTAQALDIDLQQCRASGMDDHIMKPVSPDMIEAVLRKYLPARHMRDARLLNSASS</sequence>
<dbReference type="EMBL" id="LNQB01000073">
    <property type="protein sequence ID" value="OAP44871.1"/>
    <property type="molecule type" value="Genomic_DNA"/>
</dbReference>
<proteinExistence type="predicted"/>
<evidence type="ECO:0000256" key="2">
    <source>
        <dbReference type="ARBA" id="ARBA00023012"/>
    </source>
</evidence>
<dbReference type="Gene3D" id="3.30.450.20">
    <property type="entry name" value="PAS domain"/>
    <property type="match status" value="2"/>
</dbReference>
<dbReference type="Pfam" id="PF08448">
    <property type="entry name" value="PAS_4"/>
    <property type="match status" value="1"/>
</dbReference>
<dbReference type="PANTHER" id="PTHR45339">
    <property type="entry name" value="HYBRID SIGNAL TRANSDUCTION HISTIDINE KINASE J"/>
    <property type="match status" value="1"/>
</dbReference>
<feature type="domain" description="PAS" evidence="5">
    <location>
        <begin position="150"/>
        <end position="220"/>
    </location>
</feature>
<reference evidence="6 7" key="1">
    <citation type="submission" date="2015-11" db="EMBL/GenBank/DDBJ databases">
        <title>Ensifer anhuiense sp. nov., an effective nitrogen fixation bacterium with Glycine soja.</title>
        <authorList>
            <person name="Yan H."/>
            <person name="Chen W."/>
        </authorList>
    </citation>
    <scope>NUCLEOTIDE SEQUENCE [LARGE SCALE GENOMIC DNA]</scope>
    <source>
        <strain evidence="6 7">LMG 7837</strain>
    </source>
</reference>
<dbReference type="SMART" id="SM00448">
    <property type="entry name" value="REC"/>
    <property type="match status" value="1"/>
</dbReference>
<dbReference type="InterPro" id="IPR011006">
    <property type="entry name" value="CheY-like_superfamily"/>
</dbReference>
<dbReference type="Pfam" id="PF00072">
    <property type="entry name" value="Response_reg"/>
    <property type="match status" value="1"/>
</dbReference>
<evidence type="ECO:0000313" key="7">
    <source>
        <dbReference type="Proteomes" id="UP000078507"/>
    </source>
</evidence>
<evidence type="ECO:0000256" key="1">
    <source>
        <dbReference type="ARBA" id="ARBA00022553"/>
    </source>
</evidence>
<dbReference type="InterPro" id="IPR000014">
    <property type="entry name" value="PAS"/>
</dbReference>
<dbReference type="PROSITE" id="PS50110">
    <property type="entry name" value="RESPONSE_REGULATORY"/>
    <property type="match status" value="1"/>
</dbReference>
<dbReference type="Proteomes" id="UP000078507">
    <property type="component" value="Unassembled WGS sequence"/>
</dbReference>
<dbReference type="SUPFAM" id="SSF55785">
    <property type="entry name" value="PYP-like sensor domain (PAS domain)"/>
    <property type="match status" value="1"/>
</dbReference>
<comment type="caution">
    <text evidence="6">The sequence shown here is derived from an EMBL/GenBank/DDBJ whole genome shotgun (WGS) entry which is preliminary data.</text>
</comment>
<dbReference type="SUPFAM" id="SSF52172">
    <property type="entry name" value="CheY-like"/>
    <property type="match status" value="1"/>
</dbReference>
<name>A0A178YBN6_SINSA</name>
<dbReference type="PANTHER" id="PTHR45339:SF1">
    <property type="entry name" value="HYBRID SIGNAL TRANSDUCTION HISTIDINE KINASE J"/>
    <property type="match status" value="1"/>
</dbReference>
<evidence type="ECO:0000259" key="4">
    <source>
        <dbReference type="PROSITE" id="PS50110"/>
    </source>
</evidence>
<dbReference type="OrthoDB" id="8274118at2"/>
<dbReference type="InterPro" id="IPR013656">
    <property type="entry name" value="PAS_4"/>
</dbReference>
<dbReference type="STRING" id="36856.ATB98_18670"/>
<dbReference type="Gene3D" id="3.40.50.2300">
    <property type="match status" value="1"/>
</dbReference>
<dbReference type="CDD" id="cd17546">
    <property type="entry name" value="REC_hyHK_CKI1_RcsC-like"/>
    <property type="match status" value="1"/>
</dbReference>
<dbReference type="CDD" id="cd00130">
    <property type="entry name" value="PAS"/>
    <property type="match status" value="1"/>
</dbReference>
<dbReference type="InterPro" id="IPR001789">
    <property type="entry name" value="Sig_transdc_resp-reg_receiver"/>
</dbReference>
<organism evidence="6 7">
    <name type="scientific">Sinorhizobium saheli</name>
    <dbReference type="NCBI Taxonomy" id="36856"/>
    <lineage>
        <taxon>Bacteria</taxon>
        <taxon>Pseudomonadati</taxon>
        <taxon>Pseudomonadota</taxon>
        <taxon>Alphaproteobacteria</taxon>
        <taxon>Hyphomicrobiales</taxon>
        <taxon>Rhizobiaceae</taxon>
        <taxon>Sinorhizobium/Ensifer group</taxon>
        <taxon>Sinorhizobium</taxon>
    </lineage>
</organism>
<evidence type="ECO:0000313" key="6">
    <source>
        <dbReference type="EMBL" id="OAP44871.1"/>
    </source>
</evidence>
<evidence type="ECO:0000256" key="3">
    <source>
        <dbReference type="PROSITE-ProRule" id="PRU00169"/>
    </source>
</evidence>
<protein>
    <submittedName>
        <fullName evidence="6">Two-component system response regulator</fullName>
    </submittedName>
</protein>
<evidence type="ECO:0000259" key="5">
    <source>
        <dbReference type="PROSITE" id="PS50112"/>
    </source>
</evidence>
<feature type="modified residue" description="4-aspartylphosphate" evidence="3">
    <location>
        <position position="495"/>
    </location>
</feature>